<evidence type="ECO:0000256" key="1">
    <source>
        <dbReference type="SAM" id="MobiDB-lite"/>
    </source>
</evidence>
<accession>A0ABX2LBK4</accession>
<protein>
    <recommendedName>
        <fullName evidence="4">Glucodextranase-like C-terminal domain-containing protein</fullName>
    </recommendedName>
</protein>
<name>A0ABX2LBK4_9EURY</name>
<evidence type="ECO:0000313" key="3">
    <source>
        <dbReference type="Proteomes" id="UP001016761"/>
    </source>
</evidence>
<proteinExistence type="predicted"/>
<keyword evidence="3" id="KW-1185">Reference proteome</keyword>
<gene>
    <name evidence="2" type="ORF">HTZ84_05240</name>
</gene>
<sequence length="246" mass="27395">MRGYPAGAGGLSASAGGLVDGVDRSFFDNFEEDRMAAYYERSTLGETTLVDDAGYHTARGLRLEGYNFLWTVPGSGFERYPDTDEWIIYVMTIDNWENVSQIWFPVFGDPSNEGDRDPSYEIQIINNDETFRIQSRDNSDNKEDVATDAESDQTYDWFSTGVTYAVGIYRKPSGGVLGGLWDANADYPLESEAIAYIDSADHPYDDGSSIDGIGPDDGPGRWGYRTGDNVTLRVHEVERVEPPEEN</sequence>
<dbReference type="Proteomes" id="UP001016761">
    <property type="component" value="Unassembled WGS sequence"/>
</dbReference>
<comment type="caution">
    <text evidence="2">The sequence shown here is derived from an EMBL/GenBank/DDBJ whole genome shotgun (WGS) entry which is preliminary data.</text>
</comment>
<dbReference type="RefSeq" id="WP_174679706.1">
    <property type="nucleotide sequence ID" value="NZ_JABUQZ010000001.1"/>
</dbReference>
<evidence type="ECO:0000313" key="2">
    <source>
        <dbReference type="EMBL" id="NUC71718.1"/>
    </source>
</evidence>
<organism evidence="2 3">
    <name type="scientific">Haloterrigena gelatinilytica</name>
    <dbReference type="NCBI Taxonomy" id="2741724"/>
    <lineage>
        <taxon>Archaea</taxon>
        <taxon>Methanobacteriati</taxon>
        <taxon>Methanobacteriota</taxon>
        <taxon>Stenosarchaea group</taxon>
        <taxon>Halobacteria</taxon>
        <taxon>Halobacteriales</taxon>
        <taxon>Natrialbaceae</taxon>
        <taxon>Haloterrigena</taxon>
    </lineage>
</organism>
<feature type="region of interest" description="Disordered" evidence="1">
    <location>
        <begin position="206"/>
        <end position="226"/>
    </location>
</feature>
<reference evidence="2 3" key="1">
    <citation type="submission" date="2020-06" db="EMBL/GenBank/DDBJ databases">
        <title>Haloterrigena sp. nov., an extremely halophilic archaeon isolated from a saline sediment.</title>
        <authorList>
            <person name="Liu B.-B."/>
        </authorList>
    </citation>
    <scope>NUCLEOTIDE SEQUENCE [LARGE SCALE GENOMIC DNA]</scope>
    <source>
        <strain evidence="2 3">SYSU A558-1</strain>
    </source>
</reference>
<dbReference type="EMBL" id="JABUQZ010000001">
    <property type="protein sequence ID" value="NUC71718.1"/>
    <property type="molecule type" value="Genomic_DNA"/>
</dbReference>
<evidence type="ECO:0008006" key="4">
    <source>
        <dbReference type="Google" id="ProtNLM"/>
    </source>
</evidence>